<evidence type="ECO:0000313" key="1">
    <source>
        <dbReference type="EMBL" id="TWT74754.1"/>
    </source>
</evidence>
<organism evidence="1 2">
    <name type="scientific">Allorhodopirellula solitaria</name>
    <dbReference type="NCBI Taxonomy" id="2527987"/>
    <lineage>
        <taxon>Bacteria</taxon>
        <taxon>Pseudomonadati</taxon>
        <taxon>Planctomycetota</taxon>
        <taxon>Planctomycetia</taxon>
        <taxon>Pirellulales</taxon>
        <taxon>Pirellulaceae</taxon>
        <taxon>Allorhodopirellula</taxon>
    </lineage>
</organism>
<keyword evidence="2" id="KW-1185">Reference proteome</keyword>
<dbReference type="EMBL" id="SJPK01000001">
    <property type="protein sequence ID" value="TWT74754.1"/>
    <property type="molecule type" value="Genomic_DNA"/>
</dbReference>
<dbReference type="AlphaFoldDB" id="A0A5C5YIQ8"/>
<gene>
    <name evidence="1" type="ORF">CA85_00390</name>
</gene>
<name>A0A5C5YIQ8_9BACT</name>
<sequence>MRRSYTLLSFPGYDPGDELSLYSAFLNLTVHRFGNFVVDRSADPSLLQIGIQCWSTLDTTVGN</sequence>
<proteinExistence type="predicted"/>
<dbReference type="Proteomes" id="UP000318053">
    <property type="component" value="Unassembled WGS sequence"/>
</dbReference>
<accession>A0A5C5YIQ8</accession>
<comment type="caution">
    <text evidence="1">The sequence shown here is derived from an EMBL/GenBank/DDBJ whole genome shotgun (WGS) entry which is preliminary data.</text>
</comment>
<reference evidence="1 2" key="1">
    <citation type="submission" date="2019-02" db="EMBL/GenBank/DDBJ databases">
        <title>Deep-cultivation of Planctomycetes and their phenomic and genomic characterization uncovers novel biology.</title>
        <authorList>
            <person name="Wiegand S."/>
            <person name="Jogler M."/>
            <person name="Boedeker C."/>
            <person name="Pinto D."/>
            <person name="Vollmers J."/>
            <person name="Rivas-Marin E."/>
            <person name="Kohn T."/>
            <person name="Peeters S.H."/>
            <person name="Heuer A."/>
            <person name="Rast P."/>
            <person name="Oberbeckmann S."/>
            <person name="Bunk B."/>
            <person name="Jeske O."/>
            <person name="Meyerdierks A."/>
            <person name="Storesund J.E."/>
            <person name="Kallscheuer N."/>
            <person name="Luecker S."/>
            <person name="Lage O.M."/>
            <person name="Pohl T."/>
            <person name="Merkel B.J."/>
            <person name="Hornburger P."/>
            <person name="Mueller R.-W."/>
            <person name="Bruemmer F."/>
            <person name="Labrenz M."/>
            <person name="Spormann A.M."/>
            <person name="Op Den Camp H."/>
            <person name="Overmann J."/>
            <person name="Amann R."/>
            <person name="Jetten M.S.M."/>
            <person name="Mascher T."/>
            <person name="Medema M.H."/>
            <person name="Devos D.P."/>
            <person name="Kaster A.-K."/>
            <person name="Ovreas L."/>
            <person name="Rohde M."/>
            <person name="Galperin M.Y."/>
            <person name="Jogler C."/>
        </authorList>
    </citation>
    <scope>NUCLEOTIDE SEQUENCE [LARGE SCALE GENOMIC DNA]</scope>
    <source>
        <strain evidence="1 2">CA85</strain>
    </source>
</reference>
<protein>
    <submittedName>
        <fullName evidence="1">Uncharacterized protein</fullName>
    </submittedName>
</protein>
<evidence type="ECO:0000313" key="2">
    <source>
        <dbReference type="Proteomes" id="UP000318053"/>
    </source>
</evidence>